<feature type="signal peptide" evidence="1">
    <location>
        <begin position="1"/>
        <end position="21"/>
    </location>
</feature>
<dbReference type="AlphaFoldDB" id="A0A1M7MVH7"/>
<gene>
    <name evidence="2" type="ORF">SAMN05192549_103345</name>
</gene>
<name>A0A1M7MVH7_9BURK</name>
<dbReference type="STRING" id="551987.SAMN05192549_103345"/>
<accession>A0A1M7MVH7</accession>
<organism evidence="2 3">
    <name type="scientific">Duganella sacchari</name>
    <dbReference type="NCBI Taxonomy" id="551987"/>
    <lineage>
        <taxon>Bacteria</taxon>
        <taxon>Pseudomonadati</taxon>
        <taxon>Pseudomonadota</taxon>
        <taxon>Betaproteobacteria</taxon>
        <taxon>Burkholderiales</taxon>
        <taxon>Oxalobacteraceae</taxon>
        <taxon>Telluria group</taxon>
        <taxon>Duganella</taxon>
    </lineage>
</organism>
<protein>
    <submittedName>
        <fullName evidence="2">Uncharacterized protein</fullName>
    </submittedName>
</protein>
<dbReference type="Proteomes" id="UP000184339">
    <property type="component" value="Unassembled WGS sequence"/>
</dbReference>
<dbReference type="OrthoDB" id="8775914at2"/>
<evidence type="ECO:0000256" key="1">
    <source>
        <dbReference type="SAM" id="SignalP"/>
    </source>
</evidence>
<evidence type="ECO:0000313" key="3">
    <source>
        <dbReference type="Proteomes" id="UP000184339"/>
    </source>
</evidence>
<feature type="chain" id="PRO_5013065427" evidence="1">
    <location>
        <begin position="22"/>
        <end position="272"/>
    </location>
</feature>
<dbReference type="EMBL" id="FRCX01000003">
    <property type="protein sequence ID" value="SHM95150.1"/>
    <property type="molecule type" value="Genomic_DNA"/>
</dbReference>
<proteinExistence type="predicted"/>
<keyword evidence="1" id="KW-0732">Signal</keyword>
<keyword evidence="3" id="KW-1185">Reference proteome</keyword>
<sequence length="272" mass="30955">MNKYGLFALFCLLPICTTAVRASTPPEASPNWKIRYVLFVDTARNFRQIAMKAARENADVLRSHNENDYLDSDELLTPTTIFNSGTAIVVLQFDRTGRVISQHPLLSRFQGMHRPNALLALVNRDDLHGKPYYFADWAESDSESVHYLPAPCTQVDRHRYGRLVTYTPLVGGFGCREWTAQLHRTQRPYIDVTSYGERGNFIGRFMGWAGFGDTPKPVIGMHRKTWLCLHECPSGEQPGVIPDIRTWARKHDYPIPVAPATQPEYPDTETED</sequence>
<reference evidence="3" key="1">
    <citation type="submission" date="2016-11" db="EMBL/GenBank/DDBJ databases">
        <authorList>
            <person name="Varghese N."/>
            <person name="Submissions S."/>
        </authorList>
    </citation>
    <scope>NUCLEOTIDE SEQUENCE [LARGE SCALE GENOMIC DNA]</scope>
    <source>
        <strain evidence="3">Sac-22</strain>
    </source>
</reference>
<dbReference type="RefSeq" id="WP_139260416.1">
    <property type="nucleotide sequence ID" value="NZ_FRCX01000003.1"/>
</dbReference>
<evidence type="ECO:0000313" key="2">
    <source>
        <dbReference type="EMBL" id="SHM95150.1"/>
    </source>
</evidence>